<accession>A0A953N5W0</accession>
<dbReference type="PANTHER" id="PTHR38690">
    <property type="entry name" value="PROTEASE-RELATED"/>
    <property type="match status" value="1"/>
</dbReference>
<keyword evidence="3" id="KW-1185">Reference proteome</keyword>
<evidence type="ECO:0000259" key="1">
    <source>
        <dbReference type="Pfam" id="PF13116"/>
    </source>
</evidence>
<organism evidence="2 3">
    <name type="scientific">Zwartia hollandica</name>
    <dbReference type="NCBI Taxonomy" id="324606"/>
    <lineage>
        <taxon>Bacteria</taxon>
        <taxon>Pseudomonadati</taxon>
        <taxon>Pseudomonadota</taxon>
        <taxon>Betaproteobacteria</taxon>
        <taxon>Burkholderiales</taxon>
        <taxon>Alcaligenaceae</taxon>
        <taxon>Zwartia</taxon>
    </lineage>
</organism>
<feature type="domain" description="YhdP central" evidence="1">
    <location>
        <begin position="317"/>
        <end position="1168"/>
    </location>
</feature>
<sequence>MLLAYGLAALGMLVVRFWVVPHANDWRPQIEQRLSVALDAKVTIDQISASWSGLNPTLAVQNLRLVSPQGEEFLRVPDAFAVIGWRSLFVWDLRLKQLEINGFELSAERRTDGSIVIAGQTLSELPSQHVQLDAEALAVRWLLDQGHIQLRDAQLVWHDRLREAPPLELHGIDVDIVNSLFSHQLRIRASLPASLGTRIEFLAKTQNKLNPLASHEAGQATLFFELDDFQPSAWAPWLDLPKIEGRIHARLWSDVSAGHLTNATVELAGSSISMLIPEPTQTGLQLDQLKMRVAGFPGDVFIGDTWPIFSRSPDRSGLTISASGKTIHLQGGLFEPDRLTVDDLAFQGQLVRNTEGVLLVTAKQLGVKTAGSDILLTGTWSPGGDSEAGLLDLNGTLTNLPVANLHQYVTTAVDTESRKWLRDALKLGSLTQASVRVQGDLTHFPFNRPGQAGVFKIQGSVQDLVIDYDVENSGKLGWPALILEQGAVTLDKLSLDVRSSRAALFDAHGGRIAVQNLAASVPDLESSLLLTVQAQTQNLAEDYLRVLRGTPLAKDMLGALDAIKVSGSIVVPFSMKVDLIEQQPTFVQGAVQLRENVVSYSDDFRLDAVQGSIAFTDESFNIEALRAQFLGGAVRLTGGWGRAQSGLSFEGDLTADGVRKLSSAKTLTVFTGKTKYAGSIKPLPRSGFDAQLTSSLEGIAIKLPAPLGKGATQRLGLSARWTHTPAQKGVEHALSVSFGDILSGRFERAAGARSTTFFNRAAFATGAKAILPTSGLVVDLKLDRIDWEDWRVFSENLGESTFSRPSANIVPMFQQFKLTANQFLWGEMRLTNLSLAANKQDRNKWSAQLKSEETEGFASWQEAQGAVSGRAYARFSKLALGSASTKQGEPPKTDMIDEKQWSEMPAVDLTIDDFTLFGSRLGTLRLVGATVRRGEDWKVENLEIKNPYATLSAKGDWRLSGPNRGVILDAKVDIVDLGKLSDMMGYPDRVKGGQGTLAGRVDWGDFPWVYRYGGLNGKVSISLKDGVFAHVTSRSARLLELLSLQSLQRLLSLNFRVGDEFKDGFPWNTIDGNLLIEAGVVKSQDLVVRSPVASVALTGGSDLDKKVWDMQADVKPRFDLSGTAVATAFVVNPLAGLSALLTQYVLRNPIEKAMSVQYQVRGPWDDPILEPIEAPALPPAPAVPGG</sequence>
<comment type="caution">
    <text evidence="2">The sequence shown here is derived from an EMBL/GenBank/DDBJ whole genome shotgun (WGS) entry which is preliminary data.</text>
</comment>
<dbReference type="EMBL" id="JAHXRI010000004">
    <property type="protein sequence ID" value="MBZ1349496.1"/>
    <property type="molecule type" value="Genomic_DNA"/>
</dbReference>
<protein>
    <recommendedName>
        <fullName evidence="1">YhdP central domain-containing protein</fullName>
    </recommendedName>
</protein>
<dbReference type="PANTHER" id="PTHR38690:SF1">
    <property type="entry name" value="PROTEASE"/>
    <property type="match status" value="1"/>
</dbReference>
<reference evidence="2" key="1">
    <citation type="submission" date="2021-07" db="EMBL/GenBank/DDBJ databases">
        <title>New genus and species of the family Alcaligenaceae.</title>
        <authorList>
            <person name="Hahn M.W."/>
        </authorList>
    </citation>
    <scope>NUCLEOTIDE SEQUENCE</scope>
    <source>
        <strain evidence="2">LF4-65</strain>
    </source>
</reference>
<dbReference type="Pfam" id="PF13116">
    <property type="entry name" value="YhdP"/>
    <property type="match status" value="2"/>
</dbReference>
<name>A0A953N5W0_9BURK</name>
<dbReference type="InterPro" id="IPR025263">
    <property type="entry name" value="YhdP_central"/>
</dbReference>
<gene>
    <name evidence="2" type="ORF">KZZ10_02455</name>
</gene>
<dbReference type="InterPro" id="IPR011836">
    <property type="entry name" value="YhdP"/>
</dbReference>
<feature type="domain" description="YhdP central" evidence="1">
    <location>
        <begin position="7"/>
        <end position="293"/>
    </location>
</feature>
<proteinExistence type="predicted"/>
<dbReference type="RefSeq" id="WP_259659917.1">
    <property type="nucleotide sequence ID" value="NZ_JAHXRI010000004.1"/>
</dbReference>
<evidence type="ECO:0000313" key="3">
    <source>
        <dbReference type="Proteomes" id="UP000739565"/>
    </source>
</evidence>
<dbReference type="AlphaFoldDB" id="A0A953N5W0"/>
<dbReference type="Proteomes" id="UP000739565">
    <property type="component" value="Unassembled WGS sequence"/>
</dbReference>
<evidence type="ECO:0000313" key="2">
    <source>
        <dbReference type="EMBL" id="MBZ1349496.1"/>
    </source>
</evidence>